<evidence type="ECO:0000256" key="8">
    <source>
        <dbReference type="ARBA" id="ARBA00022989"/>
    </source>
</evidence>
<dbReference type="InterPro" id="IPR045260">
    <property type="entry name" value="Sec12-like"/>
</dbReference>
<keyword evidence="7 10" id="KW-0653">Protein transport</keyword>
<dbReference type="GO" id="GO:0003400">
    <property type="term" value="P:regulation of COPII vesicle coating"/>
    <property type="evidence" value="ECO:0007669"/>
    <property type="project" value="UniProtKB-UniRule"/>
</dbReference>
<keyword evidence="4 10" id="KW-0677">Repeat</keyword>
<evidence type="ECO:0000256" key="6">
    <source>
        <dbReference type="ARBA" id="ARBA00022892"/>
    </source>
</evidence>
<dbReference type="EMBL" id="MU839014">
    <property type="protein sequence ID" value="KAK1765784.1"/>
    <property type="molecule type" value="Genomic_DNA"/>
</dbReference>
<dbReference type="GeneID" id="85311600"/>
<evidence type="ECO:0000256" key="3">
    <source>
        <dbReference type="ARBA" id="ARBA00022692"/>
    </source>
</evidence>
<keyword evidence="9" id="KW-0472">Membrane</keyword>
<keyword evidence="8" id="KW-1133">Transmembrane helix</keyword>
<dbReference type="PANTHER" id="PTHR23284:SF0">
    <property type="entry name" value="PROLACTIN REGULATORY ELEMENT-BINDING PROTEIN"/>
    <property type="match status" value="1"/>
</dbReference>
<evidence type="ECO:0000256" key="4">
    <source>
        <dbReference type="ARBA" id="ARBA00022737"/>
    </source>
</evidence>
<dbReference type="GO" id="GO:0015031">
    <property type="term" value="P:protein transport"/>
    <property type="evidence" value="ECO:0007669"/>
    <property type="project" value="UniProtKB-KW"/>
</dbReference>
<evidence type="ECO:0000256" key="5">
    <source>
        <dbReference type="ARBA" id="ARBA00022824"/>
    </source>
</evidence>
<sequence length="603" mass="62938">MAPVIPSAKLTLKYGLYACDFDPLDADRLICGGGGGASRTGVGNAISVLNTSNNEIRLSSEIELSRDEDSVTTLAAGQRKGRTTLVYAGINSSEEDIAKGKNEHFRVFGVDQASKAKSATGPKIAELSRSSFFSSKEASTYQRLLRLSPTTSETTHQVGAAATGATGLSKSGDIAVFDVSTTGSLGPKLRGKLELSKEAMDLDITQVGDDAWQLVYCDDYELHVMDIGKKTCHDPSPVYEMTQDEAIGSKIRPSFRSVRYLTSHSVMTVSNLPKAGGAILHGFRLPANSDQAKARLAASVVLPKNVTRATGLAVRNLSPPSTPSAPQGNTQFAIAVAGQDYSVSLYTMDYQTLGDIGLMANLHPITTLKAVHPSPISGLAFSHFIPPKSGTSRAAPTLKLASIGSMGNTVVVHALPLRRLPDKSASARRGGPPRPQRYVIALKSHGPSPAALLVVTAVVVCLLAALLQGVLEVRGLSGPVVGARRVVPATWQSPMRGGGGGGVAAAGAQGGAGEFLTGLSARRGGDGDAVVLSAEGAEVRVDAHDAERYGDAREWGDLPASQKAAWKERLEQAGHWGEEMGEAVFKGVLFADLAGAVGHMVGG</sequence>
<comment type="subcellular location">
    <subcellularLocation>
        <location evidence="10">Endoplasmic reticulum membrane</location>
        <topology evidence="10">Single-pass type II membrane protein</topology>
    </subcellularLocation>
    <subcellularLocation>
        <location evidence="10">Golgi apparatus membrane</location>
        <topology evidence="10">Single-pass type II membrane protein</topology>
    </subcellularLocation>
</comment>
<keyword evidence="12" id="KW-1185">Reference proteome</keyword>
<proteinExistence type="inferred from homology"/>
<keyword evidence="6" id="KW-0931">ER-Golgi transport</keyword>
<keyword evidence="2 10" id="KW-0853">WD repeat</keyword>
<dbReference type="Proteomes" id="UP001244011">
    <property type="component" value="Unassembled WGS sequence"/>
</dbReference>
<reference evidence="11" key="1">
    <citation type="submission" date="2023-06" db="EMBL/GenBank/DDBJ databases">
        <title>Genome-scale phylogeny and comparative genomics of the fungal order Sordariales.</title>
        <authorList>
            <consortium name="Lawrence Berkeley National Laboratory"/>
            <person name="Hensen N."/>
            <person name="Bonometti L."/>
            <person name="Westerberg I."/>
            <person name="Brannstrom I.O."/>
            <person name="Guillou S."/>
            <person name="Cros-Aarteil S."/>
            <person name="Calhoun S."/>
            <person name="Haridas S."/>
            <person name="Kuo A."/>
            <person name="Mondo S."/>
            <person name="Pangilinan J."/>
            <person name="Riley R."/>
            <person name="Labutti K."/>
            <person name="Andreopoulos B."/>
            <person name="Lipzen A."/>
            <person name="Chen C."/>
            <person name="Yanf M."/>
            <person name="Daum C."/>
            <person name="Ng V."/>
            <person name="Clum A."/>
            <person name="Steindorff A."/>
            <person name="Ohm R."/>
            <person name="Martin F."/>
            <person name="Silar P."/>
            <person name="Natvig D."/>
            <person name="Lalanne C."/>
            <person name="Gautier V."/>
            <person name="Ament-Velasquez S.L."/>
            <person name="Kruys A."/>
            <person name="Hutchinson M.I."/>
            <person name="Powell A.J."/>
            <person name="Barry K."/>
            <person name="Miller A.N."/>
            <person name="Grigoriev I.V."/>
            <person name="Debuchy R."/>
            <person name="Gladieux P."/>
            <person name="Thoren M.H."/>
            <person name="Johannesson H."/>
        </authorList>
    </citation>
    <scope>NUCLEOTIDE SEQUENCE</scope>
    <source>
        <strain evidence="11">8032-3</strain>
    </source>
</reference>
<dbReference type="AlphaFoldDB" id="A0AAJ0BZ44"/>
<keyword evidence="1 10" id="KW-0813">Transport</keyword>
<dbReference type="PANTHER" id="PTHR23284">
    <property type="entry name" value="PROLACTIN REGULATORY ELEMENT BINDING PROTEIN"/>
    <property type="match status" value="1"/>
</dbReference>
<evidence type="ECO:0000313" key="12">
    <source>
        <dbReference type="Proteomes" id="UP001244011"/>
    </source>
</evidence>
<organism evidence="11 12">
    <name type="scientific">Phialemonium atrogriseum</name>
    <dbReference type="NCBI Taxonomy" id="1093897"/>
    <lineage>
        <taxon>Eukaryota</taxon>
        <taxon>Fungi</taxon>
        <taxon>Dikarya</taxon>
        <taxon>Ascomycota</taxon>
        <taxon>Pezizomycotina</taxon>
        <taxon>Sordariomycetes</taxon>
        <taxon>Sordariomycetidae</taxon>
        <taxon>Cephalothecales</taxon>
        <taxon>Cephalothecaceae</taxon>
        <taxon>Phialemonium</taxon>
    </lineage>
</organism>
<keyword evidence="3" id="KW-0812">Transmembrane</keyword>
<comment type="caution">
    <text evidence="11">The sequence shown here is derived from an EMBL/GenBank/DDBJ whole genome shotgun (WGS) entry which is preliminary data.</text>
</comment>
<dbReference type="GO" id="GO:0006888">
    <property type="term" value="P:endoplasmic reticulum to Golgi vesicle-mediated transport"/>
    <property type="evidence" value="ECO:0007669"/>
    <property type="project" value="UniProtKB-UniRule"/>
</dbReference>
<evidence type="ECO:0000313" key="11">
    <source>
        <dbReference type="EMBL" id="KAK1765784.1"/>
    </source>
</evidence>
<gene>
    <name evidence="11" type="ORF">QBC33DRAFT_543954</name>
</gene>
<dbReference type="SUPFAM" id="SSF50978">
    <property type="entry name" value="WD40 repeat-like"/>
    <property type="match status" value="1"/>
</dbReference>
<dbReference type="GO" id="GO:0005789">
    <property type="term" value="C:endoplasmic reticulum membrane"/>
    <property type="evidence" value="ECO:0007669"/>
    <property type="project" value="UniProtKB-SubCell"/>
</dbReference>
<dbReference type="InterPro" id="IPR015943">
    <property type="entry name" value="WD40/YVTN_repeat-like_dom_sf"/>
</dbReference>
<evidence type="ECO:0000256" key="2">
    <source>
        <dbReference type="ARBA" id="ARBA00022574"/>
    </source>
</evidence>
<keyword evidence="5 10" id="KW-0256">Endoplasmic reticulum</keyword>
<comment type="similarity">
    <text evidence="10">Belongs to the WD repeat SEC12 family.</text>
</comment>
<dbReference type="GO" id="GO:0005085">
    <property type="term" value="F:guanyl-nucleotide exchange factor activity"/>
    <property type="evidence" value="ECO:0007669"/>
    <property type="project" value="InterPro"/>
</dbReference>
<dbReference type="Gene3D" id="2.130.10.10">
    <property type="entry name" value="YVTN repeat-like/Quinoprotein amine dehydrogenase"/>
    <property type="match status" value="1"/>
</dbReference>
<name>A0AAJ0BZ44_9PEZI</name>
<evidence type="ECO:0000256" key="9">
    <source>
        <dbReference type="ARBA" id="ARBA00023136"/>
    </source>
</evidence>
<evidence type="ECO:0000256" key="1">
    <source>
        <dbReference type="ARBA" id="ARBA00022448"/>
    </source>
</evidence>
<dbReference type="RefSeq" id="XP_060281997.1">
    <property type="nucleotide sequence ID" value="XM_060428413.1"/>
</dbReference>
<comment type="function">
    <text evidence="10">Guanine nucleotide-exchange factor (GEF) required for the formation or budding of transport vesicles from the ER.</text>
</comment>
<dbReference type="InterPro" id="IPR036322">
    <property type="entry name" value="WD40_repeat_dom_sf"/>
</dbReference>
<evidence type="ECO:0000256" key="7">
    <source>
        <dbReference type="ARBA" id="ARBA00022927"/>
    </source>
</evidence>
<evidence type="ECO:0000256" key="10">
    <source>
        <dbReference type="RuleBase" id="RU369019"/>
    </source>
</evidence>
<dbReference type="GO" id="GO:0000139">
    <property type="term" value="C:Golgi membrane"/>
    <property type="evidence" value="ECO:0007669"/>
    <property type="project" value="UniProtKB-SubCell"/>
</dbReference>
<accession>A0AAJ0BZ44</accession>
<protein>
    <recommendedName>
        <fullName evidence="10">Guanine nucleotide-exchange factor SEC12</fullName>
    </recommendedName>
</protein>